<dbReference type="GO" id="GO:0043041">
    <property type="term" value="P:amino acid activation for nonribosomal peptide biosynthetic process"/>
    <property type="evidence" value="ECO:0007669"/>
    <property type="project" value="TreeGrafter"/>
</dbReference>
<dbReference type="InterPro" id="IPR036736">
    <property type="entry name" value="ACP-like_sf"/>
</dbReference>
<dbReference type="InterPro" id="IPR020806">
    <property type="entry name" value="PKS_PP-bd"/>
</dbReference>
<name>A0A917WRW2_9ACTN</name>
<dbReference type="InterPro" id="IPR045851">
    <property type="entry name" value="AMP-bd_C_sf"/>
</dbReference>
<dbReference type="PROSITE" id="PS00012">
    <property type="entry name" value="PHOSPHOPANTETHEINE"/>
    <property type="match status" value="1"/>
</dbReference>
<gene>
    <name evidence="4" type="ORF">GCM10007977_026290</name>
</gene>
<dbReference type="EMBL" id="BMPI01000010">
    <property type="protein sequence ID" value="GGM23878.1"/>
    <property type="molecule type" value="Genomic_DNA"/>
</dbReference>
<dbReference type="NCBIfam" id="TIGR01733">
    <property type="entry name" value="AA-adenyl-dom"/>
    <property type="match status" value="1"/>
</dbReference>
<reference evidence="4" key="2">
    <citation type="submission" date="2020-09" db="EMBL/GenBank/DDBJ databases">
        <authorList>
            <person name="Sun Q."/>
            <person name="Ohkuma M."/>
        </authorList>
    </citation>
    <scope>NUCLEOTIDE SEQUENCE</scope>
    <source>
        <strain evidence="4">JCM 19831</strain>
    </source>
</reference>
<dbReference type="InterPro" id="IPR020845">
    <property type="entry name" value="AMP-binding_CS"/>
</dbReference>
<evidence type="ECO:0000259" key="3">
    <source>
        <dbReference type="PROSITE" id="PS50075"/>
    </source>
</evidence>
<dbReference type="GO" id="GO:0031177">
    <property type="term" value="F:phosphopantetheine binding"/>
    <property type="evidence" value="ECO:0007669"/>
    <property type="project" value="InterPro"/>
</dbReference>
<dbReference type="SMART" id="SM00823">
    <property type="entry name" value="PKS_PP"/>
    <property type="match status" value="1"/>
</dbReference>
<dbReference type="InterPro" id="IPR010071">
    <property type="entry name" value="AA_adenyl_dom"/>
</dbReference>
<dbReference type="InterPro" id="IPR009081">
    <property type="entry name" value="PP-bd_ACP"/>
</dbReference>
<evidence type="ECO:0000256" key="2">
    <source>
        <dbReference type="ARBA" id="ARBA00022553"/>
    </source>
</evidence>
<dbReference type="InterPro" id="IPR042099">
    <property type="entry name" value="ANL_N_sf"/>
</dbReference>
<dbReference type="Pfam" id="PF00501">
    <property type="entry name" value="AMP-binding"/>
    <property type="match status" value="1"/>
</dbReference>
<dbReference type="InterPro" id="IPR025110">
    <property type="entry name" value="AMP-bd_C"/>
</dbReference>
<organism evidence="4 5">
    <name type="scientific">Dactylosporangium sucinum</name>
    <dbReference type="NCBI Taxonomy" id="1424081"/>
    <lineage>
        <taxon>Bacteria</taxon>
        <taxon>Bacillati</taxon>
        <taxon>Actinomycetota</taxon>
        <taxon>Actinomycetes</taxon>
        <taxon>Micromonosporales</taxon>
        <taxon>Micromonosporaceae</taxon>
        <taxon>Dactylosporangium</taxon>
    </lineage>
</organism>
<dbReference type="Proteomes" id="UP000642070">
    <property type="component" value="Unassembled WGS sequence"/>
</dbReference>
<keyword evidence="2" id="KW-0597">Phosphoprotein</keyword>
<keyword evidence="1" id="KW-0596">Phosphopantetheine</keyword>
<protein>
    <recommendedName>
        <fullName evidence="3">Carrier domain-containing protein</fullName>
    </recommendedName>
</protein>
<sequence>MTTPTQHPSTYVHAQIWRQANRRPGAPAVVDVDDRVYSYENLVEQADRVADHLVSLGVGPDQVVGVSYPRSMTGLVHLLGVLRSGGAVLYLDPEWPQSRLDFMLSACNVSIVVSEARGVERLDAHHIGPAIDSGRAPLAYVIFTSGSTGTPRGVLIEHPGVVNMTTALASLFEVHEGTRMLQFSAWSWDAAMCEILVTLAAGGTLVLAPQEARVGGTELANLLRRHAVEVVTLTPSVLDAVPVADLPNLRTVVSVGEPCHAGLVRRWTTRDRRVYNGYGPTEATVAATITDGLTPGDDIHIGTPLPNVYVRVLDDAGREVPVGATGELLLGGVGVARGYAQNPRLTAARFTTDSDGIRWYRTGDLVSPRPDGALTYVGRSDDQVKLRGNRVELGEVEQMLRTHPAVRSCAVVVFADRLIAYVVGSDPDAGDTDVREAVRSQALFWLPEHMRPSEVHVVTELPLTVNGKLDRVALAGGERSVPAIVVPAIVVPATVTPRSDDGLSGAAADTSPDPVLTRVMEIVQRVLQVPVAADHDVFEVGAHSLLAAELSVHLAEAFGVDVAYQDVILHRTAADLAGLISGRIGGLMTTGGVSSTSS</sequence>
<comment type="caution">
    <text evidence="4">The sequence shown here is derived from an EMBL/GenBank/DDBJ whole genome shotgun (WGS) entry which is preliminary data.</text>
</comment>
<dbReference type="Gene3D" id="1.10.1200.10">
    <property type="entry name" value="ACP-like"/>
    <property type="match status" value="1"/>
</dbReference>
<dbReference type="InterPro" id="IPR000873">
    <property type="entry name" value="AMP-dep_synth/lig_dom"/>
</dbReference>
<evidence type="ECO:0000313" key="5">
    <source>
        <dbReference type="Proteomes" id="UP000642070"/>
    </source>
</evidence>
<dbReference type="PANTHER" id="PTHR45527:SF1">
    <property type="entry name" value="FATTY ACID SYNTHASE"/>
    <property type="match status" value="1"/>
</dbReference>
<dbReference type="SUPFAM" id="SSF47336">
    <property type="entry name" value="ACP-like"/>
    <property type="match status" value="1"/>
</dbReference>
<dbReference type="GO" id="GO:0005737">
    <property type="term" value="C:cytoplasm"/>
    <property type="evidence" value="ECO:0007669"/>
    <property type="project" value="TreeGrafter"/>
</dbReference>
<dbReference type="PROSITE" id="PS50075">
    <property type="entry name" value="CARRIER"/>
    <property type="match status" value="1"/>
</dbReference>
<accession>A0A917WRW2</accession>
<feature type="domain" description="Carrier" evidence="3">
    <location>
        <begin position="510"/>
        <end position="584"/>
    </location>
</feature>
<dbReference type="PANTHER" id="PTHR45527">
    <property type="entry name" value="NONRIBOSOMAL PEPTIDE SYNTHETASE"/>
    <property type="match status" value="1"/>
</dbReference>
<dbReference type="PROSITE" id="PS00455">
    <property type="entry name" value="AMP_BINDING"/>
    <property type="match status" value="1"/>
</dbReference>
<dbReference type="Gene3D" id="3.40.50.12780">
    <property type="entry name" value="N-terminal domain of ligase-like"/>
    <property type="match status" value="1"/>
</dbReference>
<proteinExistence type="predicted"/>
<dbReference type="InterPro" id="IPR006162">
    <property type="entry name" value="Ppantetheine_attach_site"/>
</dbReference>
<dbReference type="AlphaFoldDB" id="A0A917WRW2"/>
<dbReference type="SUPFAM" id="SSF56801">
    <property type="entry name" value="Acetyl-CoA synthetase-like"/>
    <property type="match status" value="1"/>
</dbReference>
<dbReference type="RefSeq" id="WP_190250053.1">
    <property type="nucleotide sequence ID" value="NZ_BMPI01000010.1"/>
</dbReference>
<evidence type="ECO:0000256" key="1">
    <source>
        <dbReference type="ARBA" id="ARBA00022450"/>
    </source>
</evidence>
<evidence type="ECO:0000313" key="4">
    <source>
        <dbReference type="EMBL" id="GGM23878.1"/>
    </source>
</evidence>
<dbReference type="Pfam" id="PF13193">
    <property type="entry name" value="AMP-binding_C"/>
    <property type="match status" value="1"/>
</dbReference>
<keyword evidence="5" id="KW-1185">Reference proteome</keyword>
<reference evidence="4" key="1">
    <citation type="journal article" date="2014" name="Int. J. Syst. Evol. Microbiol.">
        <title>Complete genome sequence of Corynebacterium casei LMG S-19264T (=DSM 44701T), isolated from a smear-ripened cheese.</title>
        <authorList>
            <consortium name="US DOE Joint Genome Institute (JGI-PGF)"/>
            <person name="Walter F."/>
            <person name="Albersmeier A."/>
            <person name="Kalinowski J."/>
            <person name="Ruckert C."/>
        </authorList>
    </citation>
    <scope>NUCLEOTIDE SEQUENCE</scope>
    <source>
        <strain evidence="4">JCM 19831</strain>
    </source>
</reference>
<dbReference type="Pfam" id="PF00550">
    <property type="entry name" value="PP-binding"/>
    <property type="match status" value="1"/>
</dbReference>
<dbReference type="GO" id="GO:0044550">
    <property type="term" value="P:secondary metabolite biosynthetic process"/>
    <property type="evidence" value="ECO:0007669"/>
    <property type="project" value="TreeGrafter"/>
</dbReference>
<dbReference type="Gene3D" id="3.30.300.30">
    <property type="match status" value="1"/>
</dbReference>
<dbReference type="CDD" id="cd05930">
    <property type="entry name" value="A_NRPS"/>
    <property type="match status" value="1"/>
</dbReference>